<dbReference type="InterPro" id="IPR048636">
    <property type="entry name" value="Csf1_N"/>
</dbReference>
<feature type="region of interest" description="Disordered" evidence="1">
    <location>
        <begin position="123"/>
        <end position="153"/>
    </location>
</feature>
<dbReference type="Pfam" id="PF21678">
    <property type="entry name" value="Csf1_N"/>
    <property type="match status" value="2"/>
</dbReference>
<evidence type="ECO:0000313" key="5">
    <source>
        <dbReference type="EMBL" id="OCK83513.1"/>
    </source>
</evidence>
<evidence type="ECO:0000259" key="3">
    <source>
        <dbReference type="Pfam" id="PF21678"/>
    </source>
</evidence>
<keyword evidence="2" id="KW-0472">Membrane</keyword>
<feature type="compositionally biased region" description="Low complexity" evidence="1">
    <location>
        <begin position="1252"/>
        <end position="1267"/>
    </location>
</feature>
<feature type="domain" description="Csf1 C-terminal region" evidence="4">
    <location>
        <begin position="2526"/>
        <end position="3262"/>
    </location>
</feature>
<proteinExistence type="predicted"/>
<evidence type="ECO:0000313" key="6">
    <source>
        <dbReference type="Proteomes" id="UP000250266"/>
    </source>
</evidence>
<dbReference type="GO" id="GO:0006113">
    <property type="term" value="P:fermentation"/>
    <property type="evidence" value="ECO:0007669"/>
    <property type="project" value="InterPro"/>
</dbReference>
<sequence>MAGGLTSEPLNSQSGFNWVFLVELLVCGILTVFFLFYFNRLFATLVSYGIRSYTWHTYHAYIDIQALQISLLGGRIFFKDIRYHAHNETILVHGGYITWEYWLRRVKDAELFTDDQDVLRASHSASSSIDGSPRRNRNRSVDKEEKGGAQKKKSLPCRISINVSGVEAFMYNRSPAYDGIVDAMLRTSHGEAHSKDTAADTEVAESVRSDVLNSSVNGKLEQEGSHANRLSIGCTGESNGPNVLKKVSSKQIPPQEIKVPEPPAFLRLFPIYIECNKGAIVVGNENTSAVITAQFEKASGEIDAASSGPLDVYQQLFNFQFTHPVVHMRPNPDFKSPQLDQATRLKKEAEEELPEVQETEKRQHHEKQRKPWLSLRSLSAMFSKSTDSISAYSRASAKKNQERTPQMAIPGQERWQGLTRYLDESQRDEHDEWDAVEYAKTSLIVDCPCINISFYWDFPGPVSLDPDNPAPSSSSLEGDVNGAIPPEYGLDLEVHGGTINYGPWADRHRAIFQSFFFPSAHVDAIPATPLKPGEPRVYSTFKLYLCIEEDTVLRIPVREPSKDWKWKGKAQNATGHGKKALEKGKAKGGGKRKGGRSKQRDKGVPGPNVRPFAWLDIKIVSNSTINYTMDMVASNDGYRNSLDVDVRGTEISSSVNHGLLWRSGPLALDCDLSNPLSWNQLRKWAFNLTCNDLELFLLRDHLFLLTDLVSDWGSGPSPDYFTFTPFLYLLNIDLQNFKLYLNTNDSNIVNNPSDLEDNNFVILFGRQLHAKLTIPLDQYRPLRNEIPFDVQAQDLGLDLCVPPKNSLYTFVRSKNVAQLEAITITGSHNYFTETSTANTDRLHLDIHGTKLSLDLYGFIVRHFMKIKDNYFGDDLHFKTLEEYQGLPSQNLAVDGTISIDQHVNKSNDLDVILCISVDHASISVPANLYSAESSIRIDLPYASADLRFTNYYMDLMVNFSPLSVSLSRAVSSLGAPVDPSGQTEIFIESVDIFGHRLFGLPPTEPTYVCNWDFDVGNISGECSGEFLEKAAGAARSFAFTFDDDENALPVSEPLVIYDSTFLRLKTKGLHVWLHVAKEVLLLSAGPITVDFNDLAGTTFSQRLKVLIPDLTVACLDARSASRHRTRTGEQNVVETHAFFQTTLSLNMLKRNSDFTLERDKQQSHMREHDQRTNRMPFLLMDDQQLSLGQTKNTKPSVEPPAMQFPSIAKPILLDHDHETSGSSDTSSGINYSDTGSSYHHASARGRPFRPVSIRSSSNSSLTKSIRSAHGLRGHQHRVPSSQSRTLVARSLSRGNSTDYLYSLPGEEEKEKRGMPPSSVALSSSFATPYFPLDLVEPDLSNVPVIPVVSEYSSSIEDDLPMLEDVSTKVFDENFVHTSFIISAEPGIRVYCTPQAIRSAANLVSIINPNHAEDLLDAFQVDVMSKILDLQRRREGKGKLNEINLRIPFIHLRFVNEFTKQSGEESEVEKDQYDLVLDRLRVAARIKDCPGEHAGESTVSLHTTLKSLSMSIKERALDVLNDDVAIQARVDDLLLWALKGKHASINLSFKTFEVSTASKTVEYLASLIHRSTLLGKDLATRFENLEIEQQKRLRFLAWILTTSQNQSPDPAFLTRPSYALRVTRDHLRNHDSWKIISRFRYIWQCLPENEKARLEKCCLRRITSCPNDAKERVISMWDQWRTWDLAHVKKSLAMRTLYGSFAEIQKLSKKAMPVNLDIRSIVVKLVLDPGPKQSEASMQHVLINLAITPPLEPAGLMLVEDETLTKSTLLQINSRNATVRISWEICELVEILLKMFQNMIPSEENVAQNQLEATPQNLEKDSEQPENHDFQIVYATGDAEISLDGINLRCASMARGLEFSVVGSDKAASNQGLELCILVHADAAATEMLSRSRLMLRSRLDQPSLYFSRNYTDRGQNSSEEIKIAGASRMITVEVKEDILGFIETFDSVLRCEVAYFHRQAQVFQQSSKPKPIESNTQTVQLPNITIALLMDAYLIEVALLQSLKWSISGESGRISVAPALRREMTLNIDFDLDKHTHKMYSSTMENSIVIAALDLPPVNGSLSVTYTDKQTTIKASTIIDAITFQASEIQGLITTINKPEISSIYHAAQDDIEILKKHFREVFPDSARNPSAEQPQTTRDLSFTMHLTLAGLSILASAPGKVYESATANLALKLGSLQLKATNVSPKDNTVLTLPEVIAQFKQISIEMTLSENDTLRRCGNVEFSASFHATAQSESQIEKRLYSVRSSGLEVNVVADTASAVVDVLNHLQDKIKELDLSKERKYLRKLRHTKSRVTDREANETANAEDTTSVSSGVLFTSSYSLELLNIQISWIVGNSVPAYPGIEPEDLVLSFRRIDLSTKREDAARLMIEDMQLQMIPSSVDKKQRSLNSALLPEVVFNVAYSSTKDDRKLAFQAAGKSLDLRLESRFILPANVLEQSIALAGKKFRAASATWNTMPTSTGAQRKSPFGNKRLSSLLVDADFAGAVVHLQGIRDSSGMDTNLDRSRDSRKQQKGRYSQFISDGSANSTSLRAPGVALKVEFKDDGHEPSLNAELKVDASNNTLYPTVVPLIMDISNSIKQVVRDSDESTGSEKDPQLEPSRRLLDEENLITADPSAILGKTRLNLGLRIRKQEFCLSCQPIARVAAMARLDDMYVTVNSVKSQDHGHFFAISAAIEKLQVSVQHVYSRESTFGFDVDSIVLSLMNSKHLSGTSGISAILKINPMRTQINARQLQDFLLFREIWVPPEIRQSSKPPAPTVRTEPQEYLVQRYQQVAAAAAFPWNANISIAEVFVELDLGQAIGKTSLTISNLWASSKKNSDWEQNLCIGVEAIRVNSQGRTSGLIELSGVKVRTSISWPSRTIDIRQTPLIQASLGFQKFRVKAAFDFQAFVIADIENFDFLMYNVREEVKGRDRLVAILDGDKVHVFCTATSAAQGLALYQAIERLVQDNQQSYAQSLRDIEKFLRRKSSVIPFRAPSQTLIPIKSTPDTLKAPISLHTDVVVTLRSINMGVFPSTFTDNQIFMLEASDAQARFAVALDNGKIHSGLGMTLGQLSVALAPVSQPKQSKTVGDITIDEVVATVRATRGGTILRVPRVVAAMQTWQSPDSNHIDYIFKSSLEGKVDVGWNYSRISFIRTMWSNHSRSLASRLGKPLPESALKITTPEKPETVSADTAGTQPAEREKITAVVTVPQSKYDYTALEPPIIETPQLRDMGEATPPLEWIGLHRDRLPNVTHQIVIVTLLEVAKEVEDAYGRILGSS</sequence>
<feature type="transmembrane region" description="Helical" evidence="2">
    <location>
        <begin position="15"/>
        <end position="38"/>
    </location>
</feature>
<gene>
    <name evidence="5" type="ORF">K432DRAFT_423313</name>
</gene>
<evidence type="ECO:0008006" key="7">
    <source>
        <dbReference type="Google" id="ProtNLM"/>
    </source>
</evidence>
<evidence type="ECO:0000259" key="4">
    <source>
        <dbReference type="Pfam" id="PF25038"/>
    </source>
</evidence>
<feature type="compositionally biased region" description="Basic and acidic residues" evidence="1">
    <location>
        <begin position="2503"/>
        <end position="2512"/>
    </location>
</feature>
<evidence type="ECO:0000256" key="1">
    <source>
        <dbReference type="SAM" id="MobiDB-lite"/>
    </source>
</evidence>
<evidence type="ECO:0000256" key="2">
    <source>
        <dbReference type="SAM" id="Phobius"/>
    </source>
</evidence>
<keyword evidence="6" id="KW-1185">Reference proteome</keyword>
<dbReference type="InterPro" id="IPR029636">
    <property type="entry name" value="Csf1"/>
</dbReference>
<feature type="compositionally biased region" description="Polar residues" evidence="1">
    <location>
        <begin position="1220"/>
        <end position="1239"/>
    </location>
</feature>
<feature type="compositionally biased region" description="Polar residues" evidence="1">
    <location>
        <begin position="2516"/>
        <end position="2527"/>
    </location>
</feature>
<accession>A0A8E2EGM6</accession>
<dbReference type="Pfam" id="PF25038">
    <property type="entry name" value="Csf1_C"/>
    <property type="match status" value="1"/>
</dbReference>
<organism evidence="5 6">
    <name type="scientific">Lepidopterella palustris CBS 459.81</name>
    <dbReference type="NCBI Taxonomy" id="1314670"/>
    <lineage>
        <taxon>Eukaryota</taxon>
        <taxon>Fungi</taxon>
        <taxon>Dikarya</taxon>
        <taxon>Ascomycota</taxon>
        <taxon>Pezizomycotina</taxon>
        <taxon>Dothideomycetes</taxon>
        <taxon>Pleosporomycetidae</taxon>
        <taxon>Mytilinidiales</taxon>
        <taxon>Argynnaceae</taxon>
        <taxon>Lepidopterella</taxon>
    </lineage>
</organism>
<dbReference type="InterPro" id="IPR056779">
    <property type="entry name" value="Csf1_C"/>
</dbReference>
<feature type="region of interest" description="Disordered" evidence="1">
    <location>
        <begin position="1215"/>
        <end position="1286"/>
    </location>
</feature>
<feature type="region of interest" description="Disordered" evidence="1">
    <location>
        <begin position="347"/>
        <end position="370"/>
    </location>
</feature>
<feature type="compositionally biased region" description="Basic and acidic residues" evidence="1">
    <location>
        <begin position="139"/>
        <end position="148"/>
    </location>
</feature>
<dbReference type="PANTHER" id="PTHR32085:SF3">
    <property type="entry name" value="PROTEIN CSF1"/>
    <property type="match status" value="1"/>
</dbReference>
<dbReference type="Proteomes" id="UP000250266">
    <property type="component" value="Unassembled WGS sequence"/>
</dbReference>
<feature type="domain" description="Csf1 N-terminal" evidence="3">
    <location>
        <begin position="141"/>
        <end position="566"/>
    </location>
</feature>
<dbReference type="GO" id="GO:0016020">
    <property type="term" value="C:membrane"/>
    <property type="evidence" value="ECO:0007669"/>
    <property type="project" value="InterPro"/>
</dbReference>
<feature type="region of interest" description="Disordered" evidence="1">
    <location>
        <begin position="2498"/>
        <end position="2527"/>
    </location>
</feature>
<keyword evidence="2" id="KW-1133">Transmembrane helix</keyword>
<feature type="compositionally biased region" description="Basic residues" evidence="1">
    <location>
        <begin position="586"/>
        <end position="597"/>
    </location>
</feature>
<feature type="region of interest" description="Disordered" evidence="1">
    <location>
        <begin position="564"/>
        <end position="607"/>
    </location>
</feature>
<protein>
    <recommendedName>
        <fullName evidence="7">Fermentation associated protein</fullName>
    </recommendedName>
</protein>
<reference evidence="5 6" key="1">
    <citation type="journal article" date="2016" name="Nat. Commun.">
        <title>Ectomycorrhizal ecology is imprinted in the genome of the dominant symbiotic fungus Cenococcum geophilum.</title>
        <authorList>
            <consortium name="DOE Joint Genome Institute"/>
            <person name="Peter M."/>
            <person name="Kohler A."/>
            <person name="Ohm R.A."/>
            <person name="Kuo A."/>
            <person name="Krutzmann J."/>
            <person name="Morin E."/>
            <person name="Arend M."/>
            <person name="Barry K.W."/>
            <person name="Binder M."/>
            <person name="Choi C."/>
            <person name="Clum A."/>
            <person name="Copeland A."/>
            <person name="Grisel N."/>
            <person name="Haridas S."/>
            <person name="Kipfer T."/>
            <person name="LaButti K."/>
            <person name="Lindquist E."/>
            <person name="Lipzen A."/>
            <person name="Maire R."/>
            <person name="Meier B."/>
            <person name="Mihaltcheva S."/>
            <person name="Molinier V."/>
            <person name="Murat C."/>
            <person name="Poggeler S."/>
            <person name="Quandt C.A."/>
            <person name="Sperisen C."/>
            <person name="Tritt A."/>
            <person name="Tisserant E."/>
            <person name="Crous P.W."/>
            <person name="Henrissat B."/>
            <person name="Nehls U."/>
            <person name="Egli S."/>
            <person name="Spatafora J.W."/>
            <person name="Grigoriev I.V."/>
            <person name="Martin F.M."/>
        </authorList>
    </citation>
    <scope>NUCLEOTIDE SEQUENCE [LARGE SCALE GENOMIC DNA]</scope>
    <source>
        <strain evidence="5 6">CBS 459.81</strain>
    </source>
</reference>
<keyword evidence="2" id="KW-0812">Transmembrane</keyword>
<dbReference type="EMBL" id="KV744859">
    <property type="protein sequence ID" value="OCK83513.1"/>
    <property type="molecule type" value="Genomic_DNA"/>
</dbReference>
<dbReference type="OrthoDB" id="10051416at2759"/>
<name>A0A8E2EGM6_9PEZI</name>
<dbReference type="PANTHER" id="PTHR32085">
    <property type="entry name" value="PROTEIN CSF1"/>
    <property type="match status" value="1"/>
</dbReference>
<feature type="domain" description="Csf1 N-terminal" evidence="3">
    <location>
        <begin position="608"/>
        <end position="885"/>
    </location>
</feature>